<evidence type="ECO:0000313" key="8">
    <source>
        <dbReference type="EMBL" id="GER93437.1"/>
    </source>
</evidence>
<feature type="transmembrane region" description="Helical" evidence="7">
    <location>
        <begin position="283"/>
        <end position="306"/>
    </location>
</feature>
<evidence type="ECO:0000256" key="2">
    <source>
        <dbReference type="ARBA" id="ARBA00008929"/>
    </source>
</evidence>
<feature type="transmembrane region" description="Helical" evidence="7">
    <location>
        <begin position="164"/>
        <end position="186"/>
    </location>
</feature>
<feature type="transmembrane region" description="Helical" evidence="7">
    <location>
        <begin position="84"/>
        <end position="105"/>
    </location>
</feature>
<name>A0A5J4L3S9_9ZZZZ</name>
<dbReference type="NCBIfam" id="NF045798">
    <property type="entry name" value="DsrP"/>
    <property type="match status" value="1"/>
</dbReference>
<protein>
    <submittedName>
        <fullName evidence="8">Menaquinol oxidoreductase</fullName>
    </submittedName>
</protein>
<dbReference type="InterPro" id="IPR005614">
    <property type="entry name" value="NrfD-like"/>
</dbReference>
<dbReference type="AlphaFoldDB" id="A0A5J4L3S9"/>
<dbReference type="EMBL" id="BLAB01000001">
    <property type="protein sequence ID" value="GER93437.1"/>
    <property type="molecule type" value="Genomic_DNA"/>
</dbReference>
<feature type="transmembrane region" description="Helical" evidence="7">
    <location>
        <begin position="51"/>
        <end position="75"/>
    </location>
</feature>
<feature type="transmembrane region" description="Helical" evidence="7">
    <location>
        <begin position="313"/>
        <end position="335"/>
    </location>
</feature>
<evidence type="ECO:0000256" key="4">
    <source>
        <dbReference type="ARBA" id="ARBA00022692"/>
    </source>
</evidence>
<keyword evidence="3" id="KW-1003">Cell membrane</keyword>
<feature type="transmembrane region" description="Helical" evidence="7">
    <location>
        <begin position="12"/>
        <end position="31"/>
    </location>
</feature>
<dbReference type="Pfam" id="PF03916">
    <property type="entry name" value="NrfD"/>
    <property type="match status" value="1"/>
</dbReference>
<keyword evidence="4 7" id="KW-0812">Transmembrane</keyword>
<comment type="similarity">
    <text evidence="2">Belongs to the NrfD family.</text>
</comment>
<dbReference type="InterPro" id="IPR054823">
    <property type="entry name" value="DsrP-like"/>
</dbReference>
<gene>
    <name evidence="8" type="ORF">A45J_1178</name>
</gene>
<dbReference type="GO" id="GO:0005886">
    <property type="term" value="C:plasma membrane"/>
    <property type="evidence" value="ECO:0007669"/>
    <property type="project" value="UniProtKB-SubCell"/>
</dbReference>
<evidence type="ECO:0000256" key="7">
    <source>
        <dbReference type="SAM" id="Phobius"/>
    </source>
</evidence>
<keyword evidence="5 7" id="KW-1133">Transmembrane helix</keyword>
<accession>A0A5J4L3S9</accession>
<feature type="transmembrane region" description="Helical" evidence="7">
    <location>
        <begin position="355"/>
        <end position="373"/>
    </location>
</feature>
<comment type="caution">
    <text evidence="8">The sequence shown here is derived from an EMBL/GenBank/DDBJ whole genome shotgun (WGS) entry which is preliminary data.</text>
</comment>
<organism evidence="8">
    <name type="scientific">hot springs metagenome</name>
    <dbReference type="NCBI Taxonomy" id="433727"/>
    <lineage>
        <taxon>unclassified sequences</taxon>
        <taxon>metagenomes</taxon>
        <taxon>ecological metagenomes</taxon>
    </lineage>
</organism>
<comment type="subcellular location">
    <subcellularLocation>
        <location evidence="1">Cell membrane</location>
        <topology evidence="1">Multi-pass membrane protein</topology>
    </subcellularLocation>
</comment>
<evidence type="ECO:0000256" key="1">
    <source>
        <dbReference type="ARBA" id="ARBA00004651"/>
    </source>
</evidence>
<dbReference type="PANTHER" id="PTHR43044:SF2">
    <property type="entry name" value="POLYSULPHIDE REDUCTASE NRFD"/>
    <property type="match status" value="1"/>
</dbReference>
<evidence type="ECO:0000256" key="5">
    <source>
        <dbReference type="ARBA" id="ARBA00022989"/>
    </source>
</evidence>
<evidence type="ECO:0000256" key="3">
    <source>
        <dbReference type="ARBA" id="ARBA00022475"/>
    </source>
</evidence>
<dbReference type="Gene3D" id="1.20.1630.10">
    <property type="entry name" value="Formate dehydrogenase/DMSO reductase domain"/>
    <property type="match status" value="1"/>
</dbReference>
<sequence length="390" mass="43275">MLEKALVGGKRYWTWVFFLLAVVGIGFITYLQQFKLGLGITGLSRDVSWGLYIGQFTFLVGVAASAVMLVIPYYLHDFKKFGKIVILGEFLAVSAVTMCILFIFVDMGQPMRIMNVVLHPTPNSIMFWDSVVLGGYLTLNIIIGWATLHADKKGTKPASWVKPLIYLSIPWAVSIHTVTAFLYAGLPGRHFWLSAIMAARFLASAFAGGPALLIILALIVRKFTKFDPGREPIQAIGKIVTYAMIANVFFLLLEVFTAVYSSIPGHTHPFKYLYLGLEGHAKLVPLMWTSSILAIVSLVLLIFPSIRRNESMLALACIALFVSLWIDKGFGLIIGGFVPNMFEKVTEYWPTLPETIITVSVWAVGFLVLTILYKVAVSVREETAGIELEH</sequence>
<dbReference type="PANTHER" id="PTHR43044">
    <property type="match status" value="1"/>
</dbReference>
<keyword evidence="6 7" id="KW-0472">Membrane</keyword>
<reference evidence="8" key="1">
    <citation type="submission" date="2019-10" db="EMBL/GenBank/DDBJ databases">
        <title>Metagenomic sequencing of thiosulfate-disproportionating enrichment culture.</title>
        <authorList>
            <person name="Umezawa K."/>
            <person name="Kojima H."/>
            <person name="Fukui M."/>
        </authorList>
    </citation>
    <scope>NUCLEOTIDE SEQUENCE</scope>
    <source>
        <strain evidence="8">45J</strain>
    </source>
</reference>
<feature type="transmembrane region" description="Helical" evidence="7">
    <location>
        <begin position="125"/>
        <end position="143"/>
    </location>
</feature>
<evidence type="ECO:0000256" key="6">
    <source>
        <dbReference type="ARBA" id="ARBA00023136"/>
    </source>
</evidence>
<proteinExistence type="inferred from homology"/>
<feature type="transmembrane region" description="Helical" evidence="7">
    <location>
        <begin position="239"/>
        <end position="263"/>
    </location>
</feature>
<feature type="transmembrane region" description="Helical" evidence="7">
    <location>
        <begin position="192"/>
        <end position="219"/>
    </location>
</feature>